<dbReference type="InterPro" id="IPR001193">
    <property type="entry name" value="MBTPS2"/>
</dbReference>
<evidence type="ECO:0000256" key="5">
    <source>
        <dbReference type="ARBA" id="ARBA00014400"/>
    </source>
</evidence>
<comment type="similarity">
    <text evidence="3">Belongs to the peptidase M50A family.</text>
</comment>
<comment type="function">
    <text evidence="10">Zinc metalloprotease that mediates intramembrane proteolysis of proteins such as ATF6, ATF6B, SREBF1/SREBP1 and SREBF2/SREBP2. Catalyzes the second step in the proteolytic activation of the sterol regulatory element-binding proteins (SREBPs) SREBF1/SREBP1 and SREBF2/SREBP2: cleaves SREBPs within the first transmembrane segment, thereby releasing the N-terminal segment with a portion of the transmembrane segment attached. Mature N-terminal SREBP fragments shuttle to the nucleus and activate gene transcription. Also mediates the second step in the proteolytic activation of the cyclic AMP-dependent transcription factor ATF-6 (ATF6 and ATF6B). Involved in intramembrane proteolysis during bone formation. In astrocytes and osteoblasts, upon DNA damage and ER stress, mediates the second step of the regulated intramembrane proteolytic activation of the transcription factor CREB3L1, leading to the inhibition of cell-cycle progression.</text>
</comment>
<dbReference type="CDD" id="cd06775">
    <property type="entry name" value="cpPDZ_MBTPS2-like"/>
    <property type="match status" value="1"/>
</dbReference>
<comment type="catalytic activity">
    <reaction evidence="1">
        <text>Cleaves several transcription factors that are type-2 transmembrane proteins within membrane-spanning domains. Known substrates include sterol regulatory element-binding protein (SREBP) -1, SREBP-2 and forms of the transcriptional activator ATF6. SREBP-2 is cleaved at the site 477-DRSRILL-|-CVLTFLCLSFNPLTSLLQWGGA-505. The residues Asn-Pro, 11 residues distal to the site of cleavage in the membrane-spanning domain, are important for cleavage by S2P endopeptidase. Replacement of either of these residues does not prevent cleavage, but there is no cleavage if both of these residues are replaced.</text>
        <dbReference type="EC" id="3.4.24.85"/>
    </reaction>
</comment>
<reference evidence="14" key="1">
    <citation type="submission" date="2025-08" db="UniProtKB">
        <authorList>
            <consortium name="RefSeq"/>
        </authorList>
    </citation>
    <scope>IDENTIFICATION</scope>
    <source>
        <tissue evidence="14">Testes</tissue>
    </source>
</reference>
<feature type="transmembrane region" description="Helical" evidence="11">
    <location>
        <begin position="437"/>
        <end position="463"/>
    </location>
</feature>
<dbReference type="PANTHER" id="PTHR13325:SF3">
    <property type="entry name" value="MEMBRANE-BOUND TRANSCRIPTION FACTOR SITE-2 PROTEASE"/>
    <property type="match status" value="1"/>
</dbReference>
<evidence type="ECO:0000256" key="4">
    <source>
        <dbReference type="ARBA" id="ARBA00012347"/>
    </source>
</evidence>
<evidence type="ECO:0000256" key="9">
    <source>
        <dbReference type="ARBA" id="ARBA00032658"/>
    </source>
</evidence>
<evidence type="ECO:0000256" key="11">
    <source>
        <dbReference type="SAM" id="Phobius"/>
    </source>
</evidence>
<evidence type="ECO:0000256" key="6">
    <source>
        <dbReference type="ARBA" id="ARBA00022692"/>
    </source>
</evidence>
<dbReference type="Proteomes" id="UP000694865">
    <property type="component" value="Unplaced"/>
</dbReference>
<dbReference type="RefSeq" id="XP_006815124.1">
    <property type="nucleotide sequence ID" value="XM_006815061.1"/>
</dbReference>
<name>A0ABM0M533_SACKO</name>
<dbReference type="Pfam" id="PF02163">
    <property type="entry name" value="Peptidase_M50"/>
    <property type="match status" value="1"/>
</dbReference>
<dbReference type="PRINTS" id="PR01000">
    <property type="entry name" value="SREBPS2PTASE"/>
</dbReference>
<keyword evidence="13" id="KW-1185">Reference proteome</keyword>
<feature type="transmembrane region" description="Helical" evidence="11">
    <location>
        <begin position="155"/>
        <end position="174"/>
    </location>
</feature>
<protein>
    <recommendedName>
        <fullName evidence="5">Membrane-bound transcription factor site-2 protease</fullName>
        <ecNumber evidence="4">3.4.24.85</ecNumber>
    </recommendedName>
    <alternativeName>
        <fullName evidence="9">Endopeptidase S2P</fullName>
    </alternativeName>
</protein>
<organism evidence="13 14">
    <name type="scientific">Saccoglossus kowalevskii</name>
    <name type="common">Acorn worm</name>
    <dbReference type="NCBI Taxonomy" id="10224"/>
    <lineage>
        <taxon>Eukaryota</taxon>
        <taxon>Metazoa</taxon>
        <taxon>Hemichordata</taxon>
        <taxon>Enteropneusta</taxon>
        <taxon>Harrimaniidae</taxon>
        <taxon>Saccoglossus</taxon>
    </lineage>
</organism>
<evidence type="ECO:0000259" key="12">
    <source>
        <dbReference type="Pfam" id="PF02163"/>
    </source>
</evidence>
<keyword evidence="7 11" id="KW-1133">Transmembrane helix</keyword>
<proteinExistence type="inferred from homology"/>
<evidence type="ECO:0000256" key="1">
    <source>
        <dbReference type="ARBA" id="ARBA00001350"/>
    </source>
</evidence>
<keyword evidence="6 11" id="KW-0812">Transmembrane</keyword>
<dbReference type="GeneID" id="100371404"/>
<dbReference type="SUPFAM" id="SSF50156">
    <property type="entry name" value="PDZ domain-like"/>
    <property type="match status" value="1"/>
</dbReference>
<feature type="transmembrane region" description="Helical" evidence="11">
    <location>
        <begin position="126"/>
        <end position="143"/>
    </location>
</feature>
<dbReference type="InterPro" id="IPR036034">
    <property type="entry name" value="PDZ_sf"/>
</dbReference>
<feature type="transmembrane region" description="Helical" evidence="11">
    <location>
        <begin position="6"/>
        <end position="24"/>
    </location>
</feature>
<feature type="transmembrane region" description="Helical" evidence="11">
    <location>
        <begin position="72"/>
        <end position="99"/>
    </location>
</feature>
<evidence type="ECO:0000256" key="3">
    <source>
        <dbReference type="ARBA" id="ARBA00009989"/>
    </source>
</evidence>
<evidence type="ECO:0000256" key="7">
    <source>
        <dbReference type="ARBA" id="ARBA00022989"/>
    </source>
</evidence>
<dbReference type="PANTHER" id="PTHR13325">
    <property type="entry name" value="PROTEASE M50 MEMBRANE-BOUND TRANSCRIPTION FACTOR SITE 2 PROTEASE"/>
    <property type="match status" value="1"/>
</dbReference>
<feature type="domain" description="Peptidase M50" evidence="12">
    <location>
        <begin position="129"/>
        <end position="433"/>
    </location>
</feature>
<evidence type="ECO:0000313" key="14">
    <source>
        <dbReference type="RefSeq" id="XP_006815124.1"/>
    </source>
</evidence>
<comment type="subcellular location">
    <subcellularLocation>
        <location evidence="2">Endomembrane system</location>
        <topology evidence="2">Multi-pass membrane protein</topology>
    </subcellularLocation>
</comment>
<evidence type="ECO:0000256" key="8">
    <source>
        <dbReference type="ARBA" id="ARBA00023136"/>
    </source>
</evidence>
<evidence type="ECO:0000256" key="2">
    <source>
        <dbReference type="ARBA" id="ARBA00004127"/>
    </source>
</evidence>
<evidence type="ECO:0000313" key="13">
    <source>
        <dbReference type="Proteomes" id="UP000694865"/>
    </source>
</evidence>
<dbReference type="InterPro" id="IPR008915">
    <property type="entry name" value="Peptidase_M50"/>
</dbReference>
<evidence type="ECO:0000256" key="10">
    <source>
        <dbReference type="ARBA" id="ARBA00045828"/>
    </source>
</evidence>
<gene>
    <name evidence="14" type="primary">LOC100371404</name>
</gene>
<accession>A0ABM0M533</accession>
<feature type="transmembrane region" description="Helical" evidence="11">
    <location>
        <begin position="194"/>
        <end position="216"/>
    </location>
</feature>
<keyword evidence="8 11" id="KW-0472">Membrane</keyword>
<sequence>MQNSSLVALLLAFWSSLYLLDVFLKSYRRYGKYYQEFQEQHGITVSIGQARWYTTCMNRVFLKIGQSNSTLFHAWFTFGIWFGIIAMVSSIVLLVFMLIKTFQQDSTSEQVLTPVMPGVNLPLSQIAYYFLTLAVCGILHEFGHAIAAVKEQVRVNGFGVFIFLLYPGAYVDLYTEHLNAISPLRQLRIYCAGVWHNFIIVVVCILLLHFLPVLLLPLYTMGNGAIVTEVLPHSPVSGENGLDVGYKLLSINGCTINTSEDLLLCVNDVIHQPTKGYCLSIDDIQQMNKANTDTSKDASERKYACLTARSVTDRITCSTYYDCIVHRDMACLHPALDKNTYLLRIIHDSGPAVLFVGDPYFLTYTVRVSSYIPRYTFSPISFPNMLDTLLKYFISLSGALAILNSVPCYALDGQWILTAYVEYIFAKSIPKPTDRSFLINCILLCGTLLLVSNILIAMVTLFMS</sequence>
<dbReference type="EC" id="3.4.24.85" evidence="4"/>